<dbReference type="PANTHER" id="PTHR11138">
    <property type="entry name" value="METHIONYL-TRNA FORMYLTRANSFERASE"/>
    <property type="match status" value="1"/>
</dbReference>
<dbReference type="Proteomes" id="UP001314205">
    <property type="component" value="Unassembled WGS sequence"/>
</dbReference>
<organism evidence="13 14">
    <name type="scientific">Parnassius mnemosyne</name>
    <name type="common">clouded apollo</name>
    <dbReference type="NCBI Taxonomy" id="213953"/>
    <lineage>
        <taxon>Eukaryota</taxon>
        <taxon>Metazoa</taxon>
        <taxon>Ecdysozoa</taxon>
        <taxon>Arthropoda</taxon>
        <taxon>Hexapoda</taxon>
        <taxon>Insecta</taxon>
        <taxon>Pterygota</taxon>
        <taxon>Neoptera</taxon>
        <taxon>Endopterygota</taxon>
        <taxon>Lepidoptera</taxon>
        <taxon>Glossata</taxon>
        <taxon>Ditrysia</taxon>
        <taxon>Papilionoidea</taxon>
        <taxon>Papilionidae</taxon>
        <taxon>Parnassiinae</taxon>
        <taxon>Parnassini</taxon>
        <taxon>Parnassius</taxon>
        <taxon>Driopa</taxon>
    </lineage>
</organism>
<name>A0AAV1LZ74_9NEOP</name>
<evidence type="ECO:0000256" key="4">
    <source>
        <dbReference type="ARBA" id="ARBA00014185"/>
    </source>
</evidence>
<comment type="similarity">
    <text evidence="2">Belongs to the Fmt family.</text>
</comment>
<feature type="domain" description="Formyl transferase C-terminal" evidence="12">
    <location>
        <begin position="226"/>
        <end position="330"/>
    </location>
</feature>
<evidence type="ECO:0000313" key="13">
    <source>
        <dbReference type="EMBL" id="CAK1598891.1"/>
    </source>
</evidence>
<comment type="caution">
    <text evidence="13">The sequence shown here is derived from an EMBL/GenBank/DDBJ whole genome shotgun (WGS) entry which is preliminary data.</text>
</comment>
<evidence type="ECO:0000259" key="12">
    <source>
        <dbReference type="Pfam" id="PF02911"/>
    </source>
</evidence>
<keyword evidence="8" id="KW-0496">Mitochondrion</keyword>
<dbReference type="InterPro" id="IPR005794">
    <property type="entry name" value="Fmt"/>
</dbReference>
<keyword evidence="14" id="KW-1185">Reference proteome</keyword>
<keyword evidence="5" id="KW-0808">Transferase</keyword>
<dbReference type="NCBIfam" id="TIGR00460">
    <property type="entry name" value="fmt"/>
    <property type="match status" value="1"/>
</dbReference>
<evidence type="ECO:0000256" key="8">
    <source>
        <dbReference type="ARBA" id="ARBA00023128"/>
    </source>
</evidence>
<dbReference type="FunFam" id="3.40.50.12230:FF:000003">
    <property type="entry name" value="methionyl-tRNA formyltransferase, mitochondrial"/>
    <property type="match status" value="1"/>
</dbReference>
<evidence type="ECO:0000256" key="6">
    <source>
        <dbReference type="ARBA" id="ARBA00022917"/>
    </source>
</evidence>
<dbReference type="InterPro" id="IPR011034">
    <property type="entry name" value="Formyl_transferase-like_C_sf"/>
</dbReference>
<protein>
    <recommendedName>
        <fullName evidence="4">Methionyl-tRNA formyltransferase, mitochondrial</fullName>
        <ecNumber evidence="3">2.1.2.9</ecNumber>
    </recommendedName>
</protein>
<keyword evidence="6" id="KW-0648">Protein biosynthesis</keyword>
<dbReference type="PANTHER" id="PTHR11138:SF5">
    <property type="entry name" value="METHIONYL-TRNA FORMYLTRANSFERASE, MITOCHONDRIAL"/>
    <property type="match status" value="1"/>
</dbReference>
<dbReference type="Pfam" id="PF02911">
    <property type="entry name" value="Formyl_trans_C"/>
    <property type="match status" value="1"/>
</dbReference>
<dbReference type="GO" id="GO:0004479">
    <property type="term" value="F:methionyl-tRNA formyltransferase activity"/>
    <property type="evidence" value="ECO:0007669"/>
    <property type="project" value="UniProtKB-EC"/>
</dbReference>
<evidence type="ECO:0000256" key="5">
    <source>
        <dbReference type="ARBA" id="ARBA00022679"/>
    </source>
</evidence>
<evidence type="ECO:0000313" key="14">
    <source>
        <dbReference type="Proteomes" id="UP001314205"/>
    </source>
</evidence>
<keyword evidence="7" id="KW-0809">Transit peptide</keyword>
<reference evidence="13 14" key="1">
    <citation type="submission" date="2023-11" db="EMBL/GenBank/DDBJ databases">
        <authorList>
            <person name="Hedman E."/>
            <person name="Englund M."/>
            <person name="Stromberg M."/>
            <person name="Nyberg Akerstrom W."/>
            <person name="Nylinder S."/>
            <person name="Jareborg N."/>
            <person name="Kallberg Y."/>
            <person name="Kronander E."/>
        </authorList>
    </citation>
    <scope>NUCLEOTIDE SEQUENCE [LARGE SCALE GENOMIC DNA]</scope>
</reference>
<evidence type="ECO:0000259" key="11">
    <source>
        <dbReference type="Pfam" id="PF00551"/>
    </source>
</evidence>
<dbReference type="Pfam" id="PF00551">
    <property type="entry name" value="Formyl_trans_N"/>
    <property type="match status" value="1"/>
</dbReference>
<dbReference type="InterPro" id="IPR036477">
    <property type="entry name" value="Formyl_transf_N_sf"/>
</dbReference>
<evidence type="ECO:0000256" key="10">
    <source>
        <dbReference type="ARBA" id="ARBA00057846"/>
    </source>
</evidence>
<comment type="catalytic activity">
    <reaction evidence="9">
        <text>L-methionyl-tRNA(fMet) + (6R)-10-formyltetrahydrofolate = N-formyl-L-methionyl-tRNA(fMet) + (6S)-5,6,7,8-tetrahydrofolate + H(+)</text>
        <dbReference type="Rhea" id="RHEA:24380"/>
        <dbReference type="Rhea" id="RHEA-COMP:9952"/>
        <dbReference type="Rhea" id="RHEA-COMP:9953"/>
        <dbReference type="ChEBI" id="CHEBI:15378"/>
        <dbReference type="ChEBI" id="CHEBI:57453"/>
        <dbReference type="ChEBI" id="CHEBI:78530"/>
        <dbReference type="ChEBI" id="CHEBI:78844"/>
        <dbReference type="ChEBI" id="CHEBI:195366"/>
        <dbReference type="EC" id="2.1.2.9"/>
    </reaction>
    <physiologicalReaction direction="left-to-right" evidence="9">
        <dbReference type="Rhea" id="RHEA:24381"/>
    </physiologicalReaction>
</comment>
<dbReference type="InterPro" id="IPR002376">
    <property type="entry name" value="Formyl_transf_N"/>
</dbReference>
<sequence length="344" mass="39488">MILKFSNLSLLTKSISKDNTLFIRHSSFKNSYNVLFFGSDNIALDSLKRVNEFRKKEKLIGRLDLVTANTSKNKYAIEKYATSESLNTLAWPLQNIVSGEYDIGLIVAFGHLIKNNILEKFPLGMVNMHPSLLPRWRGAAPVIYTLLHGDQISGVSLMKIKPDIFDVGEIISQRIVPVTKDIKLPELTEQLSSVGAEMLVECLRNLPQSLENAQPQSNEGVTYAKKISKNISEVRWTEMNAVDVYNLYRAIYGIYPLKTKYKDKELKLFNAYLHNFEEVEKSNKPPGTIEYCKKTNAIRILCRDRKYIYFKSLRIVGKREITAFDFYNGYIKNIPSQKRHLMVC</sequence>
<dbReference type="Gene3D" id="3.40.50.12230">
    <property type="match status" value="1"/>
</dbReference>
<evidence type="ECO:0000256" key="1">
    <source>
        <dbReference type="ARBA" id="ARBA00004173"/>
    </source>
</evidence>
<dbReference type="AlphaFoldDB" id="A0AAV1LZ74"/>
<evidence type="ECO:0000256" key="7">
    <source>
        <dbReference type="ARBA" id="ARBA00022946"/>
    </source>
</evidence>
<proteinExistence type="inferred from homology"/>
<evidence type="ECO:0000256" key="2">
    <source>
        <dbReference type="ARBA" id="ARBA00010699"/>
    </source>
</evidence>
<feature type="domain" description="Formyl transferase N-terminal" evidence="11">
    <location>
        <begin position="94"/>
        <end position="202"/>
    </location>
</feature>
<dbReference type="EC" id="2.1.2.9" evidence="3"/>
<dbReference type="EMBL" id="CAVLGL010000104">
    <property type="protein sequence ID" value="CAK1598891.1"/>
    <property type="molecule type" value="Genomic_DNA"/>
</dbReference>
<comment type="function">
    <text evidence="10">Methionyl-tRNA formyltransferase that formylates methionyl-tRNA in mitochondria and is crucial for translation initiation.</text>
</comment>
<dbReference type="SUPFAM" id="SSF53328">
    <property type="entry name" value="Formyltransferase"/>
    <property type="match status" value="1"/>
</dbReference>
<dbReference type="GO" id="GO:0005739">
    <property type="term" value="C:mitochondrion"/>
    <property type="evidence" value="ECO:0007669"/>
    <property type="project" value="UniProtKB-SubCell"/>
</dbReference>
<dbReference type="InterPro" id="IPR005793">
    <property type="entry name" value="Formyl_trans_C"/>
</dbReference>
<accession>A0AAV1LZ74</accession>
<comment type="subcellular location">
    <subcellularLocation>
        <location evidence="1">Mitochondrion</location>
    </subcellularLocation>
</comment>
<dbReference type="CDD" id="cd08646">
    <property type="entry name" value="FMT_core_Met-tRNA-FMT_N"/>
    <property type="match status" value="1"/>
</dbReference>
<evidence type="ECO:0000256" key="9">
    <source>
        <dbReference type="ARBA" id="ARBA00052555"/>
    </source>
</evidence>
<dbReference type="InterPro" id="IPR041711">
    <property type="entry name" value="Met-tRNA-FMT_N"/>
</dbReference>
<gene>
    <name evidence="13" type="ORF">PARMNEM_LOCUS17831</name>
</gene>
<evidence type="ECO:0000256" key="3">
    <source>
        <dbReference type="ARBA" id="ARBA00012261"/>
    </source>
</evidence>
<dbReference type="SUPFAM" id="SSF50486">
    <property type="entry name" value="FMT C-terminal domain-like"/>
    <property type="match status" value="1"/>
</dbReference>